<dbReference type="Gene3D" id="3.30.1330.30">
    <property type="match status" value="1"/>
</dbReference>
<dbReference type="GO" id="GO:0003723">
    <property type="term" value="F:RNA binding"/>
    <property type="evidence" value="ECO:0007669"/>
    <property type="project" value="InterPro"/>
</dbReference>
<accession>A0A4Z1T5P0</accession>
<dbReference type="Pfam" id="PF01248">
    <property type="entry name" value="Ribosomal_L7Ae"/>
    <property type="match status" value="1"/>
</dbReference>
<evidence type="ECO:0000259" key="3">
    <source>
        <dbReference type="Pfam" id="PF01248"/>
    </source>
</evidence>
<dbReference type="InterPro" id="IPR004038">
    <property type="entry name" value="Ribosomal_eL8/eL30/eS12/Gad45"/>
</dbReference>
<dbReference type="GO" id="GO:0005840">
    <property type="term" value="C:ribosome"/>
    <property type="evidence" value="ECO:0007669"/>
    <property type="project" value="UniProtKB-KW"/>
</dbReference>
<evidence type="ECO:0000256" key="2">
    <source>
        <dbReference type="ARBA" id="ARBA00023274"/>
    </source>
</evidence>
<dbReference type="PRINTS" id="PR00881">
    <property type="entry name" value="L7ARS6FAMILY"/>
</dbReference>
<dbReference type="PANTHER" id="PTHR23105">
    <property type="entry name" value="RIBOSOMAL PROTEIN L7AE FAMILY MEMBER"/>
    <property type="match status" value="1"/>
</dbReference>
<evidence type="ECO:0000313" key="4">
    <source>
        <dbReference type="EMBL" id="TNJ27791.1"/>
    </source>
</evidence>
<sequence length="163" mass="18280">MPSDSETSNESQNYPLHTRPLAERKFERKALKLAARLMPCKSIGRGVKEVSKLIRRGQHGICLIAADTYPVTVYAHLPVLCERNDVPYCFVRSKRRLADLLGTGQSDDEKKTGGAGCSVVLILEPTTESEKAGLTEDDRKDYEKLHKKASEGLRQVREFHVVK</sequence>
<keyword evidence="4" id="KW-0689">Ribosomal protein</keyword>
<comment type="similarity">
    <text evidence="1">Belongs to the eukaryotic ribosomal protein eL8 family.</text>
</comment>
<dbReference type="InterPro" id="IPR050257">
    <property type="entry name" value="eL8/uL1-like"/>
</dbReference>
<keyword evidence="2" id="KW-0687">Ribonucleoprotein</keyword>
<dbReference type="VEuPathDB" id="GiardiaDB:GMRT_12183"/>
<feature type="domain" description="Ribosomal protein eL8/eL30/eS12/Gadd45" evidence="3">
    <location>
        <begin position="41"/>
        <end position="103"/>
    </location>
</feature>
<proteinExistence type="inferred from homology"/>
<gene>
    <name evidence="4" type="ORF">GMRT_12183</name>
</gene>
<keyword evidence="5" id="KW-1185">Reference proteome</keyword>
<reference evidence="4 5" key="1">
    <citation type="submission" date="2019-05" db="EMBL/GenBank/DDBJ databases">
        <title>The compact genome of Giardia muris reveals important steps in the evolution of intestinal protozoan parasites.</title>
        <authorList>
            <person name="Xu F."/>
            <person name="Jimenez-Gonzalez A."/>
            <person name="Einarsson E."/>
            <person name="Astvaldsson A."/>
            <person name="Peirasmaki D."/>
            <person name="Eckmann L."/>
            <person name="Andersson J.O."/>
            <person name="Svard S.G."/>
            <person name="Jerlstrom-Hultqvist J."/>
        </authorList>
    </citation>
    <scope>NUCLEOTIDE SEQUENCE [LARGE SCALE GENOMIC DNA]</scope>
    <source>
        <strain evidence="4 5">Roberts-Thomson</strain>
    </source>
</reference>
<dbReference type="InterPro" id="IPR029064">
    <property type="entry name" value="Ribosomal_eL30-like_sf"/>
</dbReference>
<organism evidence="4 5">
    <name type="scientific">Giardia muris</name>
    <dbReference type="NCBI Taxonomy" id="5742"/>
    <lineage>
        <taxon>Eukaryota</taxon>
        <taxon>Metamonada</taxon>
        <taxon>Diplomonadida</taxon>
        <taxon>Hexamitidae</taxon>
        <taxon>Giardiinae</taxon>
        <taxon>Giardia</taxon>
    </lineage>
</organism>
<dbReference type="Proteomes" id="UP000315496">
    <property type="component" value="Chromosome 3"/>
</dbReference>
<protein>
    <submittedName>
        <fullName evidence="4">Ribosomal protein L7Ae/L30e/S12e/Gadd45 family protein</fullName>
    </submittedName>
</protein>
<name>A0A4Z1T5P0_GIAMU</name>
<evidence type="ECO:0000256" key="1">
    <source>
        <dbReference type="ARBA" id="ARBA00007337"/>
    </source>
</evidence>
<dbReference type="SUPFAM" id="SSF55315">
    <property type="entry name" value="L30e-like"/>
    <property type="match status" value="1"/>
</dbReference>
<comment type="caution">
    <text evidence="4">The sequence shown here is derived from an EMBL/GenBank/DDBJ whole genome shotgun (WGS) entry which is preliminary data.</text>
</comment>
<dbReference type="InterPro" id="IPR018492">
    <property type="entry name" value="Ribosomal_eL8/Nhp2"/>
</dbReference>
<dbReference type="GO" id="GO:1990904">
    <property type="term" value="C:ribonucleoprotein complex"/>
    <property type="evidence" value="ECO:0007669"/>
    <property type="project" value="UniProtKB-KW"/>
</dbReference>
<dbReference type="OrthoDB" id="5364946at2759"/>
<evidence type="ECO:0000313" key="5">
    <source>
        <dbReference type="Proteomes" id="UP000315496"/>
    </source>
</evidence>
<dbReference type="EMBL" id="VDLU01000003">
    <property type="protein sequence ID" value="TNJ27791.1"/>
    <property type="molecule type" value="Genomic_DNA"/>
</dbReference>
<dbReference type="AlphaFoldDB" id="A0A4Z1T5P0"/>